<organism evidence="2 3">
    <name type="scientific">Chitiniphilus purpureus</name>
    <dbReference type="NCBI Taxonomy" id="2981137"/>
    <lineage>
        <taxon>Bacteria</taxon>
        <taxon>Pseudomonadati</taxon>
        <taxon>Pseudomonadota</taxon>
        <taxon>Betaproteobacteria</taxon>
        <taxon>Neisseriales</taxon>
        <taxon>Chitinibacteraceae</taxon>
        <taxon>Chitiniphilus</taxon>
    </lineage>
</organism>
<dbReference type="EMBL" id="CP106753">
    <property type="protein sequence ID" value="UXY13675.1"/>
    <property type="molecule type" value="Genomic_DNA"/>
</dbReference>
<reference evidence="2" key="1">
    <citation type="submission" date="2022-10" db="EMBL/GenBank/DDBJ databases">
        <title>Chitiniphilus purpureus sp. nov., a novel chitin-degrading bacterium isolated from crawfish pond sediment.</title>
        <authorList>
            <person name="Li K."/>
        </authorList>
    </citation>
    <scope>NUCLEOTIDE SEQUENCE</scope>
    <source>
        <strain evidence="2">CD1</strain>
    </source>
</reference>
<dbReference type="RefSeq" id="WP_263122893.1">
    <property type="nucleotide sequence ID" value="NZ_CP106753.1"/>
</dbReference>
<proteinExistence type="predicted"/>
<keyword evidence="3" id="KW-1185">Reference proteome</keyword>
<evidence type="ECO:0000313" key="2">
    <source>
        <dbReference type="EMBL" id="UXY13675.1"/>
    </source>
</evidence>
<protein>
    <recommendedName>
        <fullName evidence="1">GAD-related domain-containing protein</fullName>
    </recommendedName>
</protein>
<gene>
    <name evidence="2" type="ORF">N8I74_10100</name>
</gene>
<feature type="domain" description="GAD-related" evidence="1">
    <location>
        <begin position="24"/>
        <end position="67"/>
    </location>
</feature>
<evidence type="ECO:0000313" key="3">
    <source>
        <dbReference type="Proteomes" id="UP001061302"/>
    </source>
</evidence>
<dbReference type="Proteomes" id="UP001061302">
    <property type="component" value="Chromosome"/>
</dbReference>
<evidence type="ECO:0000259" key="1">
    <source>
        <dbReference type="Pfam" id="PF08887"/>
    </source>
</evidence>
<name>A0ABY6DH50_9NEIS</name>
<dbReference type="InterPro" id="IPR014983">
    <property type="entry name" value="GAD-rel"/>
</dbReference>
<dbReference type="Pfam" id="PF08887">
    <property type="entry name" value="GAD-like"/>
    <property type="match status" value="1"/>
</dbReference>
<sequence>MDFVVDQTEPINPSLSQPMKDEDLEVFIDEFGEATRRAKVPVATLEKWKGRLPFLLLDYWREEGWCG</sequence>
<accession>A0ABY6DH50</accession>